<evidence type="ECO:0000313" key="4">
    <source>
        <dbReference type="Proteomes" id="UP001169027"/>
    </source>
</evidence>
<keyword evidence="4" id="KW-1185">Reference proteome</keyword>
<keyword evidence="2" id="KW-0812">Transmembrane</keyword>
<sequence length="194" mass="20432">MKVQNELKQHEEIASTQGAMNPSTLRGIPMSDSLAARLVRATIFGLVLVIGPLSLATAATQVFPAGQACKFDLYVDSTGGNQHYKEFLDKQGKPVRTLLAGVGSQLTFTNPTNNATYSFKGNGSVLQTTNNTGGSQTVTTGGHNVIILYPTDVPAGPTTTLYVGRVVYQIDAAGNWTIQGTHGNSTDICALLSS</sequence>
<keyword evidence="2" id="KW-1133">Transmembrane helix</keyword>
<organism evidence="3 4">
    <name type="scientific">Variovorax ginsengisoli</name>
    <dbReference type="NCBI Taxonomy" id="363844"/>
    <lineage>
        <taxon>Bacteria</taxon>
        <taxon>Pseudomonadati</taxon>
        <taxon>Pseudomonadota</taxon>
        <taxon>Betaproteobacteria</taxon>
        <taxon>Burkholderiales</taxon>
        <taxon>Comamonadaceae</taxon>
        <taxon>Variovorax</taxon>
    </lineage>
</organism>
<dbReference type="EMBL" id="JAUKVY010000022">
    <property type="protein sequence ID" value="MDO1535713.1"/>
    <property type="molecule type" value="Genomic_DNA"/>
</dbReference>
<feature type="transmembrane region" description="Helical" evidence="2">
    <location>
        <begin position="38"/>
        <end position="59"/>
    </location>
</feature>
<comment type="caution">
    <text evidence="3">The sequence shown here is derived from an EMBL/GenBank/DDBJ whole genome shotgun (WGS) entry which is preliminary data.</text>
</comment>
<dbReference type="RefSeq" id="WP_301813520.1">
    <property type="nucleotide sequence ID" value="NZ_JAUJZH010000022.1"/>
</dbReference>
<evidence type="ECO:0000256" key="1">
    <source>
        <dbReference type="SAM" id="MobiDB-lite"/>
    </source>
</evidence>
<protein>
    <submittedName>
        <fullName evidence="3">Uncharacterized protein</fullName>
    </submittedName>
</protein>
<name>A0ABT8SB99_9BURK</name>
<dbReference type="Proteomes" id="UP001169027">
    <property type="component" value="Unassembled WGS sequence"/>
</dbReference>
<gene>
    <name evidence="3" type="ORF">Q2T77_25860</name>
</gene>
<feature type="region of interest" description="Disordered" evidence="1">
    <location>
        <begin position="1"/>
        <end position="21"/>
    </location>
</feature>
<proteinExistence type="predicted"/>
<accession>A0ABT8SB99</accession>
<evidence type="ECO:0000256" key="2">
    <source>
        <dbReference type="SAM" id="Phobius"/>
    </source>
</evidence>
<keyword evidence="2" id="KW-0472">Membrane</keyword>
<feature type="compositionally biased region" description="Basic and acidic residues" evidence="1">
    <location>
        <begin position="1"/>
        <end position="13"/>
    </location>
</feature>
<reference evidence="3" key="1">
    <citation type="submission" date="2023-06" db="EMBL/GenBank/DDBJ databases">
        <authorList>
            <person name="Jiang Y."/>
            <person name="Liu Q."/>
        </authorList>
    </citation>
    <scope>NUCLEOTIDE SEQUENCE</scope>
    <source>
        <strain evidence="3">CGMCC 1.12090</strain>
    </source>
</reference>
<evidence type="ECO:0000313" key="3">
    <source>
        <dbReference type="EMBL" id="MDO1535713.1"/>
    </source>
</evidence>